<dbReference type="EMBL" id="CP089291">
    <property type="protein sequence ID" value="UOF90302.1"/>
    <property type="molecule type" value="Genomic_DNA"/>
</dbReference>
<gene>
    <name evidence="6" type="ORF">LSG31_20975</name>
</gene>
<dbReference type="Proteomes" id="UP000830167">
    <property type="component" value="Chromosome"/>
</dbReference>
<dbReference type="CDD" id="cd00452">
    <property type="entry name" value="KDPG_aldolase"/>
    <property type="match status" value="1"/>
</dbReference>
<dbReference type="PANTHER" id="PTHR30246">
    <property type="entry name" value="2-KETO-3-DEOXY-6-PHOSPHOGLUCONATE ALDOLASE"/>
    <property type="match status" value="1"/>
</dbReference>
<name>A0ABY4CIG5_9BACL</name>
<dbReference type="PANTHER" id="PTHR30246:SF1">
    <property type="entry name" value="2-DEHYDRO-3-DEOXY-6-PHOSPHOGALACTONATE ALDOLASE-RELATED"/>
    <property type="match status" value="1"/>
</dbReference>
<evidence type="ECO:0000313" key="6">
    <source>
        <dbReference type="EMBL" id="UOF90302.1"/>
    </source>
</evidence>
<keyword evidence="4 6" id="KW-0456">Lyase</keyword>
<keyword evidence="5" id="KW-0119">Carbohydrate metabolism</keyword>
<keyword evidence="7" id="KW-1185">Reference proteome</keyword>
<reference evidence="6" key="1">
    <citation type="submission" date="2021-12" db="EMBL/GenBank/DDBJ databases">
        <title>Alicyclobacillaceae gen. nov., sp. nov., isolated from chalcocite enrichment system.</title>
        <authorList>
            <person name="Jiang Z."/>
        </authorList>
    </citation>
    <scope>NUCLEOTIDE SEQUENCE</scope>
    <source>
        <strain evidence="6">MYW30-H2</strain>
    </source>
</reference>
<dbReference type="GO" id="GO:0008675">
    <property type="term" value="F:2-dehydro-3-deoxy-phosphogluconate aldolase activity"/>
    <property type="evidence" value="ECO:0007669"/>
    <property type="project" value="UniProtKB-EC"/>
</dbReference>
<accession>A0ABY4CIG5</accession>
<evidence type="ECO:0000256" key="3">
    <source>
        <dbReference type="ARBA" id="ARBA00011233"/>
    </source>
</evidence>
<organism evidence="6 7">
    <name type="scientific">Fodinisporobacter ferrooxydans</name>
    <dbReference type="NCBI Taxonomy" id="2901836"/>
    <lineage>
        <taxon>Bacteria</taxon>
        <taxon>Bacillati</taxon>
        <taxon>Bacillota</taxon>
        <taxon>Bacilli</taxon>
        <taxon>Bacillales</taxon>
        <taxon>Alicyclobacillaceae</taxon>
        <taxon>Fodinisporobacter</taxon>
    </lineage>
</organism>
<sequence>MKKWHVLNQIANQKVVAVLRGNSAEQVEQFANSCIQGGVKAIEITFTVPQALRCIERLAEQYADDDEVVIGAGTVLDAETARLAILAGAQFVVTPYLNEEVIKVCHRYQVPVMPGVMTIKDVVAALESGADIIKLFPGEMAGPKMISAIKGPIPQASLMPTGGVNLENIQEWFAAGAIAVGIGGDLTREALKTGNYDSIMEKAQAYKAKAAEC</sequence>
<dbReference type="NCBIfam" id="NF005119">
    <property type="entry name" value="PRK06552.1"/>
    <property type="match status" value="1"/>
</dbReference>
<evidence type="ECO:0000256" key="4">
    <source>
        <dbReference type="ARBA" id="ARBA00023239"/>
    </source>
</evidence>
<dbReference type="Gene3D" id="3.20.20.70">
    <property type="entry name" value="Aldolase class I"/>
    <property type="match status" value="1"/>
</dbReference>
<evidence type="ECO:0000313" key="7">
    <source>
        <dbReference type="Proteomes" id="UP000830167"/>
    </source>
</evidence>
<dbReference type="GO" id="GO:0008700">
    <property type="term" value="F:(R,S)-4-hydroxy-2-oxoglutarate aldolase activity"/>
    <property type="evidence" value="ECO:0007669"/>
    <property type="project" value="UniProtKB-EC"/>
</dbReference>
<dbReference type="InterPro" id="IPR013785">
    <property type="entry name" value="Aldolase_TIM"/>
</dbReference>
<comment type="similarity">
    <text evidence="2">Belongs to the KHG/KDPG aldolase family.</text>
</comment>
<dbReference type="InterPro" id="IPR000887">
    <property type="entry name" value="Aldlse_KDPG_KHG"/>
</dbReference>
<evidence type="ECO:0000256" key="1">
    <source>
        <dbReference type="ARBA" id="ARBA00004761"/>
    </source>
</evidence>
<dbReference type="RefSeq" id="WP_347436996.1">
    <property type="nucleotide sequence ID" value="NZ_CP089291.1"/>
</dbReference>
<evidence type="ECO:0000256" key="5">
    <source>
        <dbReference type="ARBA" id="ARBA00023277"/>
    </source>
</evidence>
<comment type="pathway">
    <text evidence="1">Carbohydrate acid metabolism.</text>
</comment>
<comment type="subunit">
    <text evidence="3">Homotrimer.</text>
</comment>
<dbReference type="Pfam" id="PF01081">
    <property type="entry name" value="Aldolase"/>
    <property type="match status" value="1"/>
</dbReference>
<protein>
    <submittedName>
        <fullName evidence="6">Bifunctional 2-keto-4-hydroxyglutarate aldolase/2-keto-3-deoxy-6-phosphogluconate aldolase</fullName>
        <ecNumber evidence="6">4.1.2.14</ecNumber>
        <ecNumber evidence="6">4.1.3.16</ecNumber>
    </submittedName>
</protein>
<evidence type="ECO:0000256" key="2">
    <source>
        <dbReference type="ARBA" id="ARBA00006906"/>
    </source>
</evidence>
<dbReference type="NCBIfam" id="TIGR01182">
    <property type="entry name" value="eda"/>
    <property type="match status" value="1"/>
</dbReference>
<dbReference type="EC" id="4.1.2.14" evidence="6"/>
<dbReference type="SUPFAM" id="SSF51569">
    <property type="entry name" value="Aldolase"/>
    <property type="match status" value="1"/>
</dbReference>
<proteinExistence type="inferred from homology"/>
<dbReference type="EC" id="4.1.3.16" evidence="6"/>